<dbReference type="GO" id="GO:0005886">
    <property type="term" value="C:plasma membrane"/>
    <property type="evidence" value="ECO:0007669"/>
    <property type="project" value="TreeGrafter"/>
</dbReference>
<dbReference type="Proteomes" id="UP000053784">
    <property type="component" value="Unassembled WGS sequence"/>
</dbReference>
<dbReference type="InterPro" id="IPR050445">
    <property type="entry name" value="Bact_polysacc_biosynth/exp"/>
</dbReference>
<name>A0A084CPM1_9GAMM</name>
<accession>A0A084CPM1</accession>
<proteinExistence type="predicted"/>
<dbReference type="eggNOG" id="COG0489">
    <property type="taxonomic scope" value="Bacteria"/>
</dbReference>
<dbReference type="GO" id="GO:0004713">
    <property type="term" value="F:protein tyrosine kinase activity"/>
    <property type="evidence" value="ECO:0007669"/>
    <property type="project" value="TreeGrafter"/>
</dbReference>
<dbReference type="InterPro" id="IPR027417">
    <property type="entry name" value="P-loop_NTPase"/>
</dbReference>
<reference evidence="1 2" key="1">
    <citation type="submission" date="2014-03" db="EMBL/GenBank/DDBJ databases">
        <title>Selection and divergence in the genomes of co-occurring obligate luminous symbionts with specific hosts.</title>
        <authorList>
            <person name="Hendry T.A."/>
            <person name="de Wet J.R."/>
            <person name="Dunlap P.V."/>
        </authorList>
    </citation>
    <scope>NUCLEOTIDE SEQUENCE [LARGE SCALE GENOMIC DNA]</scope>
    <source>
        <strain evidence="1 2">Ppalp.1</strain>
    </source>
</reference>
<gene>
    <name evidence="1" type="ORF">CF67_01095</name>
</gene>
<dbReference type="RefSeq" id="WP_034412956.1">
    <property type="nucleotide sequence ID" value="NZ_JGVK01000001.1"/>
</dbReference>
<dbReference type="STRING" id="1179155.CF67_01095"/>
<organism evidence="1 2">
    <name type="scientific">Candidatus Photodesmus blepharonis</name>
    <dbReference type="NCBI Taxonomy" id="1179155"/>
    <lineage>
        <taxon>Bacteria</taxon>
        <taxon>Pseudomonadati</taxon>
        <taxon>Pseudomonadota</taxon>
        <taxon>Gammaproteobacteria</taxon>
        <taxon>Vibrionales</taxon>
        <taxon>Vibrionaceae</taxon>
        <taxon>Candidatus Photodesmus</taxon>
    </lineage>
</organism>
<dbReference type="Pfam" id="PF13500">
    <property type="entry name" value="AAA_26"/>
    <property type="match status" value="1"/>
</dbReference>
<dbReference type="OrthoDB" id="5812594at2"/>
<dbReference type="PANTHER" id="PTHR32309">
    <property type="entry name" value="TYROSINE-PROTEIN KINASE"/>
    <property type="match status" value="1"/>
</dbReference>
<dbReference type="EMBL" id="JGVK01000001">
    <property type="protein sequence ID" value="KEY91750.1"/>
    <property type="molecule type" value="Genomic_DNA"/>
</dbReference>
<sequence>MTIPSTHIEIEQIYLAAEFNNCRSVCITACQSGDGVTSIATALTERYLLAGYKTLLVDLNMFHPAFYALKLNQSDAMEHWIKHKHSHRLFNGLATPNDPLAELAYKDPFMMSRRIEQWLNNFERIVIDTSPLLKINHRNIPAQSVASACDKTILVVRGNINTTTQIESAMKLLRLRKISLLGTVFNAKDQPSLSHEIIRGLKKIPFISKNLRHKLEVRLLKSQFLSQLA</sequence>
<dbReference type="SUPFAM" id="SSF52540">
    <property type="entry name" value="P-loop containing nucleoside triphosphate hydrolases"/>
    <property type="match status" value="1"/>
</dbReference>
<keyword evidence="2" id="KW-1185">Reference proteome</keyword>
<dbReference type="Gene3D" id="3.40.50.300">
    <property type="entry name" value="P-loop containing nucleotide triphosphate hydrolases"/>
    <property type="match status" value="1"/>
</dbReference>
<evidence type="ECO:0000313" key="1">
    <source>
        <dbReference type="EMBL" id="KEY91750.1"/>
    </source>
</evidence>
<protein>
    <submittedName>
        <fullName evidence="1">Chromosome partitioning ATPase</fullName>
    </submittedName>
</protein>
<evidence type="ECO:0000313" key="2">
    <source>
        <dbReference type="Proteomes" id="UP000053784"/>
    </source>
</evidence>
<dbReference type="PANTHER" id="PTHR32309:SF13">
    <property type="entry name" value="FERRIC ENTEROBACTIN TRANSPORT PROTEIN FEPE"/>
    <property type="match status" value="1"/>
</dbReference>
<dbReference type="AlphaFoldDB" id="A0A084CPM1"/>
<comment type="caution">
    <text evidence="1">The sequence shown here is derived from an EMBL/GenBank/DDBJ whole genome shotgun (WGS) entry which is preliminary data.</text>
</comment>